<dbReference type="HOGENOM" id="CLU_009600_0_3_6"/>
<feature type="domain" description="Amidase" evidence="1">
    <location>
        <begin position="25"/>
        <end position="192"/>
    </location>
</feature>
<gene>
    <name evidence="2" type="ORF">MED297_08281</name>
</gene>
<sequence length="404" mass="43007">MDSVTSHLRSTAGFCEHGPSNWQLHPKGALAGVRLAVKDLFAVAGYTNTAGNPDWLRTHGPATKTADAVQRLMDAGSVFCGFTQTDELAYALEGNNEHFGKSENPKLPGHACGGSSMGSAAAVGSRWADVGLGTDTGGSIRVPASYCGLYGLRPSHGVVSTDGLIGLAPRFDTVGWFAGDAALLRQVGEVLLPADRPVGKPDTLSVDPYLMSQALGHCGEALNTVIDRLSGVFGQTRTVDLGLQQRFANLNDVFRVLQGRAIAHYHGDWLNATQPTFSKPITERLRMALALTDAEVEQAESQRQAFHAHVQEQLGDDGVLLLPTTPSTAPKLGEDTSELRPKLLTLTAISGLTGSAQVHLPLMPLARKHHPSRPYGFSLLMPSGQDHTLLRLSEAVTDAWNLGV</sequence>
<dbReference type="PANTHER" id="PTHR46310:SF7">
    <property type="entry name" value="AMIDASE 1"/>
    <property type="match status" value="1"/>
</dbReference>
<evidence type="ECO:0000313" key="2">
    <source>
        <dbReference type="EMBL" id="EAR10071.1"/>
    </source>
</evidence>
<comment type="caution">
    <text evidence="2">The sequence shown here is derived from an EMBL/GenBank/DDBJ whole genome shotgun (WGS) entry which is preliminary data.</text>
</comment>
<dbReference type="Proteomes" id="UP000005953">
    <property type="component" value="Unassembled WGS sequence"/>
</dbReference>
<accession>A4BCY9</accession>
<dbReference type="InterPro" id="IPR036928">
    <property type="entry name" value="AS_sf"/>
</dbReference>
<dbReference type="STRING" id="314283.MED297_08281"/>
<dbReference type="OrthoDB" id="8872210at2"/>
<evidence type="ECO:0000313" key="3">
    <source>
        <dbReference type="Proteomes" id="UP000005953"/>
    </source>
</evidence>
<evidence type="ECO:0000259" key="1">
    <source>
        <dbReference type="Pfam" id="PF01425"/>
    </source>
</evidence>
<dbReference type="RefSeq" id="WP_008045742.1">
    <property type="nucleotide sequence ID" value="NZ_CH724152.1"/>
</dbReference>
<proteinExistence type="predicted"/>
<dbReference type="AlphaFoldDB" id="A4BCY9"/>
<dbReference type="Pfam" id="PF01425">
    <property type="entry name" value="Amidase"/>
    <property type="match status" value="1"/>
</dbReference>
<dbReference type="InterPro" id="IPR023631">
    <property type="entry name" value="Amidase_dom"/>
</dbReference>
<reference evidence="2 3" key="1">
    <citation type="submission" date="2006-02" db="EMBL/GenBank/DDBJ databases">
        <authorList>
            <person name="Pinhassi J."/>
            <person name="Pedros-Alio C."/>
            <person name="Ferriera S."/>
            <person name="Johnson J."/>
            <person name="Kravitz S."/>
            <person name="Halpern A."/>
            <person name="Remington K."/>
            <person name="Beeson K."/>
            <person name="Tran B."/>
            <person name="Rogers Y.-H."/>
            <person name="Friedman R."/>
            <person name="Venter J.C."/>
        </authorList>
    </citation>
    <scope>NUCLEOTIDE SEQUENCE [LARGE SCALE GENOMIC DNA]</scope>
    <source>
        <strain evidence="2 3">MED297</strain>
    </source>
</reference>
<keyword evidence="3" id="KW-1185">Reference proteome</keyword>
<dbReference type="SUPFAM" id="SSF75304">
    <property type="entry name" value="Amidase signature (AS) enzymes"/>
    <property type="match status" value="1"/>
</dbReference>
<dbReference type="EMBL" id="AAOE01000006">
    <property type="protein sequence ID" value="EAR10071.1"/>
    <property type="molecule type" value="Genomic_DNA"/>
</dbReference>
<protein>
    <submittedName>
        <fullName evidence="2">Amidase</fullName>
    </submittedName>
</protein>
<organism evidence="2 3">
    <name type="scientific">Reinekea blandensis MED297</name>
    <dbReference type="NCBI Taxonomy" id="314283"/>
    <lineage>
        <taxon>Bacteria</taxon>
        <taxon>Pseudomonadati</taxon>
        <taxon>Pseudomonadota</taxon>
        <taxon>Gammaproteobacteria</taxon>
        <taxon>Oceanospirillales</taxon>
        <taxon>Saccharospirillaceae</taxon>
        <taxon>Reinekea</taxon>
    </lineage>
</organism>
<dbReference type="PANTHER" id="PTHR46310">
    <property type="entry name" value="AMIDASE 1"/>
    <property type="match status" value="1"/>
</dbReference>
<name>A4BCY9_9GAMM</name>
<dbReference type="Gene3D" id="3.90.1300.10">
    <property type="entry name" value="Amidase signature (AS) domain"/>
    <property type="match status" value="1"/>
</dbReference>